<keyword evidence="5" id="KW-0547">Nucleotide-binding</keyword>
<evidence type="ECO:0000256" key="14">
    <source>
        <dbReference type="ARBA" id="ARBA00038000"/>
    </source>
</evidence>
<feature type="domain" description="ABC transporter" evidence="17">
    <location>
        <begin position="251"/>
        <end position="487"/>
    </location>
</feature>
<keyword evidence="19" id="KW-1185">Reference proteome</keyword>
<keyword evidence="6" id="KW-0227">DNA damage</keyword>
<proteinExistence type="inferred from homology"/>
<accession>A0ABT1SBX4</accession>
<evidence type="ECO:0000256" key="16">
    <source>
        <dbReference type="ARBA" id="ARBA00042156"/>
    </source>
</evidence>
<dbReference type="SUPFAM" id="SSF52540">
    <property type="entry name" value="P-loop containing nucleoside triphosphate hydrolases"/>
    <property type="match status" value="2"/>
</dbReference>
<name>A0ABT1SBX4_9FIRM</name>
<evidence type="ECO:0000256" key="13">
    <source>
        <dbReference type="ARBA" id="ARBA00023204"/>
    </source>
</evidence>
<keyword evidence="7" id="KW-0228">DNA excision</keyword>
<comment type="similarity">
    <text evidence="14">Belongs to the ABC transporter superfamily. UvrA family.</text>
</comment>
<keyword evidence="4" id="KW-0677">Repeat</keyword>
<organism evidence="18 19">
    <name type="scientific">Tissierella carlieri</name>
    <dbReference type="NCBI Taxonomy" id="689904"/>
    <lineage>
        <taxon>Bacteria</taxon>
        <taxon>Bacillati</taxon>
        <taxon>Bacillota</taxon>
        <taxon>Tissierellia</taxon>
        <taxon>Tissierellales</taxon>
        <taxon>Tissierellaceae</taxon>
        <taxon>Tissierella</taxon>
    </lineage>
</organism>
<keyword evidence="9" id="KW-0862">Zinc</keyword>
<dbReference type="InterPro" id="IPR017871">
    <property type="entry name" value="ABC_transporter-like_CS"/>
</dbReference>
<keyword evidence="8" id="KW-0863">Zinc-finger</keyword>
<evidence type="ECO:0000256" key="6">
    <source>
        <dbReference type="ARBA" id="ARBA00022763"/>
    </source>
</evidence>
<evidence type="ECO:0000256" key="9">
    <source>
        <dbReference type="ARBA" id="ARBA00022833"/>
    </source>
</evidence>
<dbReference type="InterPro" id="IPR003439">
    <property type="entry name" value="ABC_transporter-like_ATP-bd"/>
</dbReference>
<evidence type="ECO:0000256" key="1">
    <source>
        <dbReference type="ARBA" id="ARBA00004496"/>
    </source>
</evidence>
<dbReference type="Gene3D" id="1.10.8.280">
    <property type="entry name" value="ABC transporter ATPase domain-like"/>
    <property type="match status" value="1"/>
</dbReference>
<evidence type="ECO:0000256" key="5">
    <source>
        <dbReference type="ARBA" id="ARBA00022741"/>
    </source>
</evidence>
<evidence type="ECO:0000256" key="10">
    <source>
        <dbReference type="ARBA" id="ARBA00022840"/>
    </source>
</evidence>
<keyword evidence="13" id="KW-0234">DNA repair</keyword>
<comment type="subcellular location">
    <subcellularLocation>
        <location evidence="1">Cytoplasm</location>
    </subcellularLocation>
</comment>
<keyword evidence="11" id="KW-0267">Excision nuclease</keyword>
<dbReference type="RefSeq" id="WP_256311453.1">
    <property type="nucleotide sequence ID" value="NZ_JANGAC010000007.1"/>
</dbReference>
<evidence type="ECO:0000256" key="2">
    <source>
        <dbReference type="ARBA" id="ARBA00022490"/>
    </source>
</evidence>
<evidence type="ECO:0000256" key="8">
    <source>
        <dbReference type="ARBA" id="ARBA00022771"/>
    </source>
</evidence>
<keyword evidence="3" id="KW-0479">Metal-binding</keyword>
<evidence type="ECO:0000256" key="15">
    <source>
        <dbReference type="ARBA" id="ARBA00039316"/>
    </source>
</evidence>
<comment type="caution">
    <text evidence="18">The sequence shown here is derived from an EMBL/GenBank/DDBJ whole genome shotgun (WGS) entry which is preliminary data.</text>
</comment>
<dbReference type="InterPro" id="IPR027417">
    <property type="entry name" value="P-loop_NTPase"/>
</dbReference>
<dbReference type="PANTHER" id="PTHR43152:SF3">
    <property type="entry name" value="UVRABC SYSTEM PROTEIN A"/>
    <property type="match status" value="1"/>
</dbReference>
<dbReference type="PANTHER" id="PTHR43152">
    <property type="entry name" value="UVRABC SYSTEM PROTEIN A"/>
    <property type="match status" value="1"/>
</dbReference>
<keyword evidence="2" id="KW-0963">Cytoplasm</keyword>
<gene>
    <name evidence="18" type="ORF">NE686_10295</name>
</gene>
<dbReference type="Pfam" id="PF17755">
    <property type="entry name" value="UvrA_DNA-bind"/>
    <property type="match status" value="1"/>
</dbReference>
<evidence type="ECO:0000256" key="3">
    <source>
        <dbReference type="ARBA" id="ARBA00022723"/>
    </source>
</evidence>
<dbReference type="InterPro" id="IPR041552">
    <property type="entry name" value="UvrA_DNA-bd"/>
</dbReference>
<feature type="domain" description="ABC transporter" evidence="17">
    <location>
        <begin position="496"/>
        <end position="820"/>
    </location>
</feature>
<evidence type="ECO:0000256" key="4">
    <source>
        <dbReference type="ARBA" id="ARBA00022737"/>
    </source>
</evidence>
<dbReference type="Gene3D" id="3.40.50.300">
    <property type="entry name" value="P-loop containing nucleotide triphosphate hydrolases"/>
    <property type="match status" value="2"/>
</dbReference>
<reference evidence="18 19" key="1">
    <citation type="submission" date="2022-06" db="EMBL/GenBank/DDBJ databases">
        <title>Isolation of gut microbiota from human fecal samples.</title>
        <authorList>
            <person name="Pamer E.G."/>
            <person name="Barat B."/>
            <person name="Waligurski E."/>
            <person name="Medina S."/>
            <person name="Paddock L."/>
            <person name="Mostad J."/>
        </authorList>
    </citation>
    <scope>NUCLEOTIDE SEQUENCE [LARGE SCALE GENOMIC DNA]</scope>
    <source>
        <strain evidence="18 19">DFI.7.95</strain>
    </source>
</reference>
<keyword evidence="12" id="KW-0238">DNA-binding</keyword>
<dbReference type="Proteomes" id="UP001524478">
    <property type="component" value="Unassembled WGS sequence"/>
</dbReference>
<protein>
    <recommendedName>
        <fullName evidence="15">UvrABC system protein A</fullName>
    </recommendedName>
    <alternativeName>
        <fullName evidence="16">Excinuclease ABC subunit A</fullName>
    </alternativeName>
</protein>
<evidence type="ECO:0000256" key="11">
    <source>
        <dbReference type="ARBA" id="ARBA00022881"/>
    </source>
</evidence>
<evidence type="ECO:0000313" key="19">
    <source>
        <dbReference type="Proteomes" id="UP001524478"/>
    </source>
</evidence>
<dbReference type="Gene3D" id="1.20.1580.10">
    <property type="entry name" value="ABC transporter ATPase like domain"/>
    <property type="match status" value="2"/>
</dbReference>
<evidence type="ECO:0000256" key="12">
    <source>
        <dbReference type="ARBA" id="ARBA00023125"/>
    </source>
</evidence>
<evidence type="ECO:0000313" key="18">
    <source>
        <dbReference type="EMBL" id="MCQ4923477.1"/>
    </source>
</evidence>
<dbReference type="PROSITE" id="PS50893">
    <property type="entry name" value="ABC_TRANSPORTER_2"/>
    <property type="match status" value="2"/>
</dbReference>
<dbReference type="PROSITE" id="PS00211">
    <property type="entry name" value="ABC_TRANSPORTER_1"/>
    <property type="match status" value="1"/>
</dbReference>
<evidence type="ECO:0000256" key="7">
    <source>
        <dbReference type="ARBA" id="ARBA00022769"/>
    </source>
</evidence>
<evidence type="ECO:0000259" key="17">
    <source>
        <dbReference type="PROSITE" id="PS50893"/>
    </source>
</evidence>
<dbReference type="Pfam" id="PF00005">
    <property type="entry name" value="ABC_tran"/>
    <property type="match status" value="1"/>
</dbReference>
<sequence>MNELHNGEVDSIIIKGAKEGNLKDISLKIPRNRIVVFTGLSGSGKSTLAIDTIYQECQRQYLEAIGYQGINKPKVDFIHNLSPAIRITQNEYNKNPRSSVGTVTNIYTGLRMIYEKLSKRICPNCNKEIISSECKEEVEKFESNFKVYMYCNHCNHKMEKLTRTHFSYNTREGACKTCQGLGKVLKVSKENVIHEHLSLEAGAIDFWEQRYKDYQISVLYNAFKYYGVPAEPHTPVNDFKEGQKLILFYGVESDEVKKNFPDIIPPKTVAEGRFEGIFPVLWRRLSEKGGESKKLDEYFRSDICHECMGERLNKLSRSVTVLDTHLPELVSLSLEELYQWLLKIEDYAKGTNKLMIESYLLDLKTKIRRIANVGLDYLSLDRQTMTLSGGEAQRIRLAATLDSNLTGIVYIMDEPTIGLHPKDTAGIINILKELRDLGNTVIVIEHDIDVIREADYIIDMGPGSGKHGGEIIGKGTLEELKKQNMSITGSYLKRKIQNPKKFRKGTGDTIEVKNANLYNLKNINVSFPVGCLTSVTGVSGSGKSSLVFEVLSKSNIRNQTNHNKVIGTELFDQIITVEQSFLTKMKRSNLATYSGVYSEIRKIFGGLKDAKDRGLTIKDFSFNTKGGRCENCEGLGYVTSNMLFFEDLEVTCPVCNGNQFNDVVLSIKYNGYNIKDVLKMSVEDGIYIFNKYPKVIKILKLLKDVGLGYLELGQSLTTLSGGEGQRLKLAKELINSEGKNNLYLIDEPTSGLHPIDVENFLVLLNRIVDSGSTIIVVEHNQQVIRASDWIIDLGPEGGINGGKVVAIGTPDDIIINQNSITGKFL</sequence>
<keyword evidence="10" id="KW-0067">ATP-binding</keyword>
<dbReference type="EMBL" id="JANGAC010000007">
    <property type="protein sequence ID" value="MCQ4923477.1"/>
    <property type="molecule type" value="Genomic_DNA"/>
</dbReference>